<proteinExistence type="predicted"/>
<dbReference type="EMBL" id="JANAVB010002199">
    <property type="protein sequence ID" value="KAJ6851460.1"/>
    <property type="molecule type" value="Genomic_DNA"/>
</dbReference>
<dbReference type="InterPro" id="IPR025124">
    <property type="entry name" value="Gag1-like_clamp"/>
</dbReference>
<feature type="domain" description="Gag1-like clamp" evidence="1">
    <location>
        <begin position="67"/>
        <end position="108"/>
    </location>
</feature>
<dbReference type="PANTHER" id="PTHR33373">
    <property type="entry name" value="OS07G0479600 PROTEIN"/>
    <property type="match status" value="1"/>
</dbReference>
<protein>
    <recommendedName>
        <fullName evidence="1">Gag1-like clamp domain-containing protein</fullName>
    </recommendedName>
</protein>
<reference evidence="2" key="2">
    <citation type="submission" date="2023-04" db="EMBL/GenBank/DDBJ databases">
        <authorList>
            <person name="Bruccoleri R.E."/>
            <person name="Oakeley E.J."/>
            <person name="Faust A.-M."/>
            <person name="Dessus-Babus S."/>
            <person name="Altorfer M."/>
            <person name="Burckhardt D."/>
            <person name="Oertli M."/>
            <person name="Naumann U."/>
            <person name="Petersen F."/>
            <person name="Wong J."/>
        </authorList>
    </citation>
    <scope>NUCLEOTIDE SEQUENCE</scope>
    <source>
        <strain evidence="2">GSM-AAB239-AS_SAM_17_03QT</strain>
        <tissue evidence="2">Leaf</tissue>
    </source>
</reference>
<sequence>MGCCLGGLAKSNSTSDRTSRALLKSNIGQSSRQKRRQWSSSPEFMENNVSISHSLDTRISSGPPTVIEENMSIEETLKNDSFVNHAAIAWNQRRKEWVGDQSKPPRRVSREPTISWCTTYEDLLSTNQPFAEPIPLSEMVDFLVDIWHEEGLYD</sequence>
<feature type="domain" description="Gag1-like clamp" evidence="1">
    <location>
        <begin position="113"/>
        <end position="154"/>
    </location>
</feature>
<name>A0AAX6EKF2_IRIPA</name>
<evidence type="ECO:0000259" key="1">
    <source>
        <dbReference type="Pfam" id="PF13259"/>
    </source>
</evidence>
<dbReference type="AlphaFoldDB" id="A0AAX6EKF2"/>
<accession>A0AAX6EKF2</accession>
<dbReference type="PANTHER" id="PTHR33373:SF28">
    <property type="entry name" value="OS07G0479600 PROTEIN"/>
    <property type="match status" value="1"/>
</dbReference>
<evidence type="ECO:0000313" key="4">
    <source>
        <dbReference type="Proteomes" id="UP001140949"/>
    </source>
</evidence>
<dbReference type="Pfam" id="PF13259">
    <property type="entry name" value="clamp_Gag1-like"/>
    <property type="match status" value="2"/>
</dbReference>
<organism evidence="2 4">
    <name type="scientific">Iris pallida</name>
    <name type="common">Sweet iris</name>
    <dbReference type="NCBI Taxonomy" id="29817"/>
    <lineage>
        <taxon>Eukaryota</taxon>
        <taxon>Viridiplantae</taxon>
        <taxon>Streptophyta</taxon>
        <taxon>Embryophyta</taxon>
        <taxon>Tracheophyta</taxon>
        <taxon>Spermatophyta</taxon>
        <taxon>Magnoliopsida</taxon>
        <taxon>Liliopsida</taxon>
        <taxon>Asparagales</taxon>
        <taxon>Iridaceae</taxon>
        <taxon>Iridoideae</taxon>
        <taxon>Irideae</taxon>
        <taxon>Iris</taxon>
    </lineage>
</organism>
<evidence type="ECO:0000313" key="3">
    <source>
        <dbReference type="EMBL" id="KAJ6851460.1"/>
    </source>
</evidence>
<keyword evidence="4" id="KW-1185">Reference proteome</keyword>
<evidence type="ECO:0000313" key="2">
    <source>
        <dbReference type="EMBL" id="KAJ6804418.1"/>
    </source>
</evidence>
<comment type="caution">
    <text evidence="2">The sequence shown here is derived from an EMBL/GenBank/DDBJ whole genome shotgun (WGS) entry which is preliminary data.</text>
</comment>
<dbReference type="EMBL" id="JANAVB010035820">
    <property type="protein sequence ID" value="KAJ6804418.1"/>
    <property type="molecule type" value="Genomic_DNA"/>
</dbReference>
<dbReference type="Proteomes" id="UP001140949">
    <property type="component" value="Unassembled WGS sequence"/>
</dbReference>
<gene>
    <name evidence="2" type="ORF">M6B38_183140</name>
    <name evidence="3" type="ORF">M6B38_259125</name>
</gene>
<reference evidence="2" key="1">
    <citation type="journal article" date="2023" name="GigaByte">
        <title>Genome assembly of the bearded iris, Iris pallida Lam.</title>
        <authorList>
            <person name="Bruccoleri R.E."/>
            <person name="Oakeley E.J."/>
            <person name="Faust A.M.E."/>
            <person name="Altorfer M."/>
            <person name="Dessus-Babus S."/>
            <person name="Burckhardt D."/>
            <person name="Oertli M."/>
            <person name="Naumann U."/>
            <person name="Petersen F."/>
            <person name="Wong J."/>
        </authorList>
    </citation>
    <scope>NUCLEOTIDE SEQUENCE</scope>
    <source>
        <strain evidence="2">GSM-AAB239-AS_SAM_17_03QT</strain>
    </source>
</reference>